<sequence>MGLYKTVPPLSGRMGALWCLSGIADSAVIEYGCMGHMAYGRTFLHRMGSYGGHLYSTHIGETDIAMGDTSRLSRAIEWVSEKEGIKTIFLLPSSVPEVIGVDLEAIAQELSPQFPDIVLIPFTAGGFDTWGDKGIEMTLLKLAETLPDNPVRTQKPSFNIIGSCADMFRFQADASEMARLVSGAFDMEHLCTMASRTSISKLEHLGDAHINLVVRREGEAAAKYLRRRYGTPYLMGRPYGLEGTLAWLEQIEVQCKLKVRESFVRGEKAEAMEQIEPMQTVLTRFLRVHREEARLILAGHADVVRGIEQCARELFGFETVTCYCDNPGMKSADINYLTDKVKEEIAAEQKGFLMGSQELLNMAEREQSLQISTPDYLWHHAYEPPFVGFRGAVHLASLWTNEMMRKD</sequence>
<keyword evidence="3" id="KW-1185">Reference proteome</keyword>
<dbReference type="EMBL" id="UHJJ01000001">
    <property type="protein sequence ID" value="SUQ12057.1"/>
    <property type="molecule type" value="Genomic_DNA"/>
</dbReference>
<dbReference type="AlphaFoldDB" id="A0A316A3H5"/>
<evidence type="ECO:0000259" key="1">
    <source>
        <dbReference type="Pfam" id="PF00148"/>
    </source>
</evidence>
<dbReference type="RefSeq" id="WP_109708186.1">
    <property type="nucleotide sequence ID" value="NZ_QGDS01000001.1"/>
</dbReference>
<dbReference type="GO" id="GO:0016491">
    <property type="term" value="F:oxidoreductase activity"/>
    <property type="evidence" value="ECO:0007669"/>
    <property type="project" value="InterPro"/>
</dbReference>
<protein>
    <submittedName>
        <fullName evidence="2">Nitrogenase molybdenum-iron protein, alpha and beta chains</fullName>
    </submittedName>
</protein>
<dbReference type="Pfam" id="PF00148">
    <property type="entry name" value="Oxidored_nitro"/>
    <property type="match status" value="1"/>
</dbReference>
<dbReference type="PANTHER" id="PTHR42846">
    <property type="entry name" value="NI-SIROHYDROCHLORIN A,C-DIAMIDE REDUCTIVE CYCLASE COMPLEX, COMPONENT CFBD"/>
    <property type="match status" value="1"/>
</dbReference>
<evidence type="ECO:0000313" key="2">
    <source>
        <dbReference type="EMBL" id="SUQ12057.1"/>
    </source>
</evidence>
<feature type="domain" description="Nitrogenase/oxidoreductase component 1" evidence="1">
    <location>
        <begin position="13"/>
        <end position="403"/>
    </location>
</feature>
<dbReference type="Gene3D" id="3.40.50.1980">
    <property type="entry name" value="Nitrogenase molybdenum iron protein domain"/>
    <property type="match status" value="3"/>
</dbReference>
<reference evidence="3" key="1">
    <citation type="submission" date="2017-07" db="EMBL/GenBank/DDBJ databases">
        <authorList>
            <person name="Varghese N."/>
            <person name="Submissions S."/>
        </authorList>
    </citation>
    <scope>NUCLEOTIDE SEQUENCE [LARGE SCALE GENOMIC DNA]</scope>
    <source>
        <strain evidence="3">NLAE-zl-C134</strain>
    </source>
</reference>
<dbReference type="Proteomes" id="UP000254051">
    <property type="component" value="Unassembled WGS sequence"/>
</dbReference>
<name>A0A316A3H5_9FIRM</name>
<dbReference type="PANTHER" id="PTHR42846:SF1">
    <property type="entry name" value="NI-SIROHYDROCHLORIN A,C-DIAMIDE REDUCTIVE CYCLASE COMPLEX, COMPONENT CFBD"/>
    <property type="match status" value="1"/>
</dbReference>
<dbReference type="InterPro" id="IPR000510">
    <property type="entry name" value="Nase/OxRdtase_comp1"/>
</dbReference>
<dbReference type="InterPro" id="IPR052673">
    <property type="entry name" value="Ni-siroh_cyclase_CfbD"/>
</dbReference>
<organism evidence="2 3">
    <name type="scientific">Faecalicatena contorta</name>
    <dbReference type="NCBI Taxonomy" id="39482"/>
    <lineage>
        <taxon>Bacteria</taxon>
        <taxon>Bacillati</taxon>
        <taxon>Bacillota</taxon>
        <taxon>Clostridia</taxon>
        <taxon>Lachnospirales</taxon>
        <taxon>Lachnospiraceae</taxon>
        <taxon>Faecalicatena</taxon>
    </lineage>
</organism>
<evidence type="ECO:0000313" key="3">
    <source>
        <dbReference type="Proteomes" id="UP000254051"/>
    </source>
</evidence>
<accession>A0A316A3H5</accession>
<gene>
    <name evidence="2" type="ORF">SAMN05216529_1013</name>
</gene>
<dbReference type="SUPFAM" id="SSF53807">
    <property type="entry name" value="Helical backbone' metal receptor"/>
    <property type="match status" value="1"/>
</dbReference>
<proteinExistence type="predicted"/>
<dbReference type="OrthoDB" id="3199475at2"/>